<feature type="transmembrane region" description="Helical" evidence="2">
    <location>
        <begin position="194"/>
        <end position="216"/>
    </location>
</feature>
<accession>A0ABS6E7A8</accession>
<evidence type="ECO:0000259" key="4">
    <source>
        <dbReference type="Pfam" id="PF14689"/>
    </source>
</evidence>
<evidence type="ECO:0000256" key="1">
    <source>
        <dbReference type="SAM" id="Coils"/>
    </source>
</evidence>
<keyword evidence="1" id="KW-0175">Coiled coil</keyword>
<feature type="transmembrane region" description="Helical" evidence="2">
    <location>
        <begin position="126"/>
        <end position="144"/>
    </location>
</feature>
<dbReference type="Pfam" id="PF14689">
    <property type="entry name" value="SPOB_a"/>
    <property type="match status" value="1"/>
</dbReference>
<dbReference type="RefSeq" id="WP_216520174.1">
    <property type="nucleotide sequence ID" value="NZ_JAHLPM010000010.1"/>
</dbReference>
<feature type="transmembrane region" description="Helical" evidence="2">
    <location>
        <begin position="62"/>
        <end position="81"/>
    </location>
</feature>
<evidence type="ECO:0000256" key="2">
    <source>
        <dbReference type="SAM" id="Phobius"/>
    </source>
</evidence>
<dbReference type="Proteomes" id="UP000749471">
    <property type="component" value="Unassembled WGS sequence"/>
</dbReference>
<keyword evidence="6" id="KW-1185">Reference proteome</keyword>
<dbReference type="InterPro" id="IPR039506">
    <property type="entry name" value="SPOB_a"/>
</dbReference>
<keyword evidence="2" id="KW-0472">Membrane</keyword>
<dbReference type="EMBL" id="JAHLPM010000010">
    <property type="protein sequence ID" value="MBU5438795.1"/>
    <property type="molecule type" value="Genomic_DNA"/>
</dbReference>
<dbReference type="PANTHER" id="PTHR40448:SF1">
    <property type="entry name" value="TWO-COMPONENT SENSOR HISTIDINE KINASE"/>
    <property type="match status" value="1"/>
</dbReference>
<name>A0ABS6E7A8_9FIRM</name>
<feature type="coiled-coil region" evidence="1">
    <location>
        <begin position="229"/>
        <end position="256"/>
    </location>
</feature>
<evidence type="ECO:0000259" key="3">
    <source>
        <dbReference type="Pfam" id="PF14501"/>
    </source>
</evidence>
<dbReference type="InterPro" id="IPR032834">
    <property type="entry name" value="NatK-like_C"/>
</dbReference>
<evidence type="ECO:0000313" key="6">
    <source>
        <dbReference type="Proteomes" id="UP000749471"/>
    </source>
</evidence>
<feature type="transmembrane region" description="Helical" evidence="2">
    <location>
        <begin position="93"/>
        <end position="114"/>
    </location>
</feature>
<feature type="domain" description="Sensor histidine kinase NatK-like C-terminal" evidence="3">
    <location>
        <begin position="335"/>
        <end position="439"/>
    </location>
</feature>
<comment type="caution">
    <text evidence="5">The sequence shown here is derived from an EMBL/GenBank/DDBJ whole genome shotgun (WGS) entry which is preliminary data.</text>
</comment>
<dbReference type="Pfam" id="PF14501">
    <property type="entry name" value="HATPase_c_5"/>
    <property type="match status" value="1"/>
</dbReference>
<protein>
    <submittedName>
        <fullName evidence="5">GHKL domain-containing protein</fullName>
    </submittedName>
</protein>
<gene>
    <name evidence="5" type="ORF">KQI42_12275</name>
</gene>
<feature type="transmembrane region" description="Helical" evidence="2">
    <location>
        <begin position="165"/>
        <end position="188"/>
    </location>
</feature>
<feature type="transmembrane region" description="Helical" evidence="2">
    <location>
        <begin position="40"/>
        <end position="56"/>
    </location>
</feature>
<evidence type="ECO:0000313" key="5">
    <source>
        <dbReference type="EMBL" id="MBU5438795.1"/>
    </source>
</evidence>
<keyword evidence="2" id="KW-1133">Transmembrane helix</keyword>
<feature type="transmembrane region" description="Helical" evidence="2">
    <location>
        <begin position="6"/>
        <end position="28"/>
    </location>
</feature>
<feature type="domain" description="SpoOB alpha-helical" evidence="4">
    <location>
        <begin position="238"/>
        <end position="292"/>
    </location>
</feature>
<organism evidence="5 6">
    <name type="scientific">Tissierella simiarum</name>
    <dbReference type="NCBI Taxonomy" id="2841534"/>
    <lineage>
        <taxon>Bacteria</taxon>
        <taxon>Bacillati</taxon>
        <taxon>Bacillota</taxon>
        <taxon>Tissierellia</taxon>
        <taxon>Tissierellales</taxon>
        <taxon>Tissierellaceae</taxon>
        <taxon>Tissierella</taxon>
    </lineage>
</organism>
<sequence>MPKPLIWSIYEYMLCLVEVFLLYDFLEFVLNRNKKVKDRIYYLSIFILSTFIFILTEIKIYSILRTTLVYIVFLIVAKKLFNGNIKSKITYVTIFYFFLVFGDLLSVNIVSYFTDRNIYDTVVDQTWARLFLSQLSKFLLLLFLRFIKNSFKEKDLNIPKYYWHWILFVYLISGVNLLILFRIGLITSSISLEIQYLIISISMGSLSIVLITYYVFIKLNEFYKERSNYKIMEIKNEMLTKEIEEKEKIYESIRRTHHDFKNHIICIDKLLEQNKLDTMKEYIDNLRDEAIQTYTWIKSGNHVIDTILNQKKSEGNKKNIDMDIKVSIPENINIRPLDLCSILGNALDNGIEANEKIEDMNKRKIRIKINPYKDYLFIEISNPTITNPINEQGQLETTKRDKENHGFGVKSIETVVERYNGILNYEYNNEEFILSIMLPII</sequence>
<dbReference type="PANTHER" id="PTHR40448">
    <property type="entry name" value="TWO-COMPONENT SENSOR HISTIDINE KINASE"/>
    <property type="match status" value="1"/>
</dbReference>
<reference evidence="5 6" key="1">
    <citation type="submission" date="2021-06" db="EMBL/GenBank/DDBJ databases">
        <authorList>
            <person name="Sun Q."/>
            <person name="Li D."/>
        </authorList>
    </citation>
    <scope>NUCLEOTIDE SEQUENCE [LARGE SCALE GENOMIC DNA]</scope>
    <source>
        <strain evidence="5 6">MSJ-40</strain>
    </source>
</reference>
<proteinExistence type="predicted"/>
<keyword evidence="2" id="KW-0812">Transmembrane</keyword>
<dbReference type="CDD" id="cd16935">
    <property type="entry name" value="HATPase_AgrC-ComD-like"/>
    <property type="match status" value="1"/>
</dbReference>